<dbReference type="Proteomes" id="UP001497512">
    <property type="component" value="Chromosome 7"/>
</dbReference>
<gene>
    <name evidence="2" type="ORF">CSSPTR1EN2_LOCUS20756</name>
</gene>
<evidence type="ECO:0000313" key="2">
    <source>
        <dbReference type="EMBL" id="CAK9231577.1"/>
    </source>
</evidence>
<sequence>MSTGHELPGSNLLNVEDRSASTQNDTEPGSGVEEELPNVKTMDFISSNPKCPLEIVYESSVFEGSSKGSDDMPAMQFSSDDMPAMHFSKQPLGRLQLPRMERYALDKVPSPIKVRAERNANGASTSDLSPPSSPKRKRETDHKQDLMDVAFTAVLPAKVSNLPRSHSTF</sequence>
<evidence type="ECO:0000256" key="1">
    <source>
        <dbReference type="SAM" id="MobiDB-lite"/>
    </source>
</evidence>
<protein>
    <submittedName>
        <fullName evidence="2">Uncharacterized protein</fullName>
    </submittedName>
</protein>
<reference evidence="2" key="1">
    <citation type="submission" date="2024-02" db="EMBL/GenBank/DDBJ databases">
        <authorList>
            <consortium name="ELIXIR-Norway"/>
            <consortium name="Elixir Norway"/>
        </authorList>
    </citation>
    <scope>NUCLEOTIDE SEQUENCE</scope>
</reference>
<proteinExistence type="predicted"/>
<feature type="region of interest" description="Disordered" evidence="1">
    <location>
        <begin position="63"/>
        <end position="86"/>
    </location>
</feature>
<keyword evidence="3" id="KW-1185">Reference proteome</keyword>
<organism evidence="2 3">
    <name type="scientific">Sphagnum troendelagicum</name>
    <dbReference type="NCBI Taxonomy" id="128251"/>
    <lineage>
        <taxon>Eukaryota</taxon>
        <taxon>Viridiplantae</taxon>
        <taxon>Streptophyta</taxon>
        <taxon>Embryophyta</taxon>
        <taxon>Bryophyta</taxon>
        <taxon>Sphagnophytina</taxon>
        <taxon>Sphagnopsida</taxon>
        <taxon>Sphagnales</taxon>
        <taxon>Sphagnaceae</taxon>
        <taxon>Sphagnum</taxon>
    </lineage>
</organism>
<dbReference type="EMBL" id="OZ019899">
    <property type="protein sequence ID" value="CAK9231577.1"/>
    <property type="molecule type" value="Genomic_DNA"/>
</dbReference>
<feature type="compositionally biased region" description="Polar residues" evidence="1">
    <location>
        <begin position="121"/>
        <end position="130"/>
    </location>
</feature>
<feature type="region of interest" description="Disordered" evidence="1">
    <location>
        <begin position="1"/>
        <end position="40"/>
    </location>
</feature>
<feature type="region of interest" description="Disordered" evidence="1">
    <location>
        <begin position="108"/>
        <end position="147"/>
    </location>
</feature>
<evidence type="ECO:0000313" key="3">
    <source>
        <dbReference type="Proteomes" id="UP001497512"/>
    </source>
</evidence>
<name>A0ABP0UW53_9BRYO</name>
<accession>A0ABP0UW53</accession>